<comment type="similarity">
    <text evidence="1">Belongs to the short-chain dehydrogenases/reductases (SDR) family.</text>
</comment>
<feature type="signal peptide" evidence="4">
    <location>
        <begin position="1"/>
        <end position="18"/>
    </location>
</feature>
<dbReference type="PROSITE" id="PS00061">
    <property type="entry name" value="ADH_SHORT"/>
    <property type="match status" value="1"/>
</dbReference>
<reference evidence="5 6" key="1">
    <citation type="journal article" date="2015" name="Mol. Biochem. Parasitol.">
        <title>Identification of polymorphic genes for use in assemblage B genotyping assays through comparative genomics of multiple assemblage B Giardia duodenalis isolates.</title>
        <authorList>
            <person name="Wielinga C."/>
            <person name="Thompson R.C."/>
            <person name="Monis P."/>
            <person name="Ryan U."/>
        </authorList>
    </citation>
    <scope>NUCLEOTIDE SEQUENCE [LARGE SCALE GENOMIC DNA]</scope>
    <source>
        <strain evidence="5 6">BAH15c1</strain>
    </source>
</reference>
<evidence type="ECO:0000256" key="4">
    <source>
        <dbReference type="SAM" id="SignalP"/>
    </source>
</evidence>
<dbReference type="SUPFAM" id="SSF51735">
    <property type="entry name" value="NAD(P)-binding Rossmann-fold domains"/>
    <property type="match status" value="1"/>
</dbReference>
<dbReference type="PANTHER" id="PTHR44196">
    <property type="entry name" value="DEHYDROGENASE/REDUCTASE SDR FAMILY MEMBER 7B"/>
    <property type="match status" value="1"/>
</dbReference>
<dbReference type="EMBL" id="JXTI01000072">
    <property type="protein sequence ID" value="KWX13351.1"/>
    <property type="molecule type" value="Genomic_DNA"/>
</dbReference>
<gene>
    <name evidence="5" type="ORF">QR46_2635</name>
</gene>
<dbReference type="InterPro" id="IPR020904">
    <property type="entry name" value="Sc_DH/Rdtase_CS"/>
</dbReference>
<dbReference type="Proteomes" id="UP000070089">
    <property type="component" value="Unassembled WGS sequence"/>
</dbReference>
<keyword evidence="2" id="KW-0560">Oxidoreductase</keyword>
<name>A0A132NTE8_GIAIN</name>
<evidence type="ECO:0000313" key="5">
    <source>
        <dbReference type="EMBL" id="KWX13351.1"/>
    </source>
</evidence>
<dbReference type="InterPro" id="IPR036291">
    <property type="entry name" value="NAD(P)-bd_dom_sf"/>
</dbReference>
<dbReference type="OrthoDB" id="5307821at2759"/>
<dbReference type="PRINTS" id="PR00081">
    <property type="entry name" value="GDHRDH"/>
</dbReference>
<dbReference type="InterPro" id="IPR002347">
    <property type="entry name" value="SDR_fam"/>
</dbReference>
<evidence type="ECO:0000256" key="1">
    <source>
        <dbReference type="ARBA" id="ARBA00006484"/>
    </source>
</evidence>
<feature type="chain" id="PRO_5007800030" evidence="4">
    <location>
        <begin position="19"/>
        <end position="280"/>
    </location>
</feature>
<accession>A0A132NTE8</accession>
<dbReference type="VEuPathDB" id="GiardiaDB:QR46_2635"/>
<keyword evidence="4" id="KW-0732">Signal</keyword>
<protein>
    <submittedName>
        <fullName evidence="5">Short chain dehydrogenase</fullName>
    </submittedName>
</protein>
<dbReference type="AlphaFoldDB" id="A0A132NTE8"/>
<comment type="caution">
    <text evidence="5">The sequence shown here is derived from an EMBL/GenBank/DDBJ whole genome shotgun (WGS) entry which is preliminary data.</text>
</comment>
<sequence>MPFLWACLLSSCTLVLLARIFRAISERRSARASLLAGDGGLCVITGGGSGLGEALAHEYAALGYQLLLIGRNYENLERAKRAILEKYGEKASVTVLTADLETHEGCMKVVEYLRDRRVFHLVNNAGVGQISADISANDAHSIASINLTAPAVLSIGIQAGRYVFISSPQGLLPIPNRSVYAASKAGIHNLAESMRLDGFNVTTAYPGWIATGLRAHARGNAFPNPQARSARSAEAVAREIVSAALSGRRVCCLDIKTRIVAVIYSIWPEAAEFLIKCALK</sequence>
<evidence type="ECO:0000313" key="6">
    <source>
        <dbReference type="Proteomes" id="UP000070089"/>
    </source>
</evidence>
<dbReference type="Gene3D" id="3.40.50.720">
    <property type="entry name" value="NAD(P)-binding Rossmann-like Domain"/>
    <property type="match status" value="1"/>
</dbReference>
<dbReference type="GO" id="GO:0016020">
    <property type="term" value="C:membrane"/>
    <property type="evidence" value="ECO:0007669"/>
    <property type="project" value="TreeGrafter"/>
</dbReference>
<proteinExistence type="inferred from homology"/>
<evidence type="ECO:0000256" key="2">
    <source>
        <dbReference type="ARBA" id="ARBA00023002"/>
    </source>
</evidence>
<dbReference type="Pfam" id="PF00106">
    <property type="entry name" value="adh_short"/>
    <property type="match status" value="1"/>
</dbReference>
<dbReference type="PANTHER" id="PTHR44196:SF1">
    <property type="entry name" value="DEHYDROGENASE_REDUCTASE SDR FAMILY MEMBER 7B"/>
    <property type="match status" value="1"/>
</dbReference>
<organism evidence="5 6">
    <name type="scientific">Giardia duodenalis assemblage B</name>
    <dbReference type="NCBI Taxonomy" id="1394984"/>
    <lineage>
        <taxon>Eukaryota</taxon>
        <taxon>Metamonada</taxon>
        <taxon>Diplomonadida</taxon>
        <taxon>Hexamitidae</taxon>
        <taxon>Giardiinae</taxon>
        <taxon>Giardia</taxon>
    </lineage>
</organism>
<evidence type="ECO:0000256" key="3">
    <source>
        <dbReference type="ARBA" id="ARBA00037096"/>
    </source>
</evidence>
<dbReference type="GO" id="GO:0016491">
    <property type="term" value="F:oxidoreductase activity"/>
    <property type="evidence" value="ECO:0007669"/>
    <property type="project" value="UniProtKB-KW"/>
</dbReference>
<comment type="function">
    <text evidence="3">Putative oxidoreductase.</text>
</comment>